<name>A0A8K0CIH8_IGNLU</name>
<keyword evidence="12 13" id="KW-0472">Membrane</keyword>
<evidence type="ECO:0000256" key="2">
    <source>
        <dbReference type="ARBA" id="ARBA00004174"/>
    </source>
</evidence>
<evidence type="ECO:0000256" key="7">
    <source>
        <dbReference type="ARBA" id="ARBA00022824"/>
    </source>
</evidence>
<evidence type="ECO:0000313" key="15">
    <source>
        <dbReference type="Proteomes" id="UP000801492"/>
    </source>
</evidence>
<dbReference type="Gene3D" id="1.10.630.10">
    <property type="entry name" value="Cytochrome P450"/>
    <property type="match status" value="1"/>
</dbReference>
<dbReference type="PANTHER" id="PTHR24292">
    <property type="entry name" value="CYTOCHROME P450"/>
    <property type="match status" value="1"/>
</dbReference>
<evidence type="ECO:0000256" key="3">
    <source>
        <dbReference type="ARBA" id="ARBA00004406"/>
    </source>
</evidence>
<reference evidence="14" key="1">
    <citation type="submission" date="2019-08" db="EMBL/GenBank/DDBJ databases">
        <title>The genome of the North American firefly Photinus pyralis.</title>
        <authorList>
            <consortium name="Photinus pyralis genome working group"/>
            <person name="Fallon T.R."/>
            <person name="Sander Lower S.E."/>
            <person name="Weng J.-K."/>
        </authorList>
    </citation>
    <scope>NUCLEOTIDE SEQUENCE</scope>
    <source>
        <strain evidence="14">TRF0915ILg1</strain>
        <tissue evidence="14">Whole body</tissue>
    </source>
</reference>
<evidence type="ECO:0000313" key="14">
    <source>
        <dbReference type="EMBL" id="KAF2887855.1"/>
    </source>
</evidence>
<evidence type="ECO:0000256" key="13">
    <source>
        <dbReference type="SAM" id="Phobius"/>
    </source>
</evidence>
<dbReference type="InterPro" id="IPR050476">
    <property type="entry name" value="Insect_CytP450_Detox"/>
</dbReference>
<evidence type="ECO:0000256" key="1">
    <source>
        <dbReference type="ARBA" id="ARBA00001971"/>
    </source>
</evidence>
<keyword evidence="13" id="KW-0812">Transmembrane</keyword>
<dbReference type="InterPro" id="IPR036396">
    <property type="entry name" value="Cyt_P450_sf"/>
</dbReference>
<accession>A0A8K0CIH8</accession>
<dbReference type="GO" id="GO:0004497">
    <property type="term" value="F:monooxygenase activity"/>
    <property type="evidence" value="ECO:0007669"/>
    <property type="project" value="UniProtKB-KW"/>
</dbReference>
<comment type="subcellular location">
    <subcellularLocation>
        <location evidence="3">Endoplasmic reticulum membrane</location>
        <topology evidence="3">Peripheral membrane protein</topology>
    </subcellularLocation>
    <subcellularLocation>
        <location evidence="2">Microsome membrane</location>
        <topology evidence="2">Peripheral membrane protein</topology>
    </subcellularLocation>
</comment>
<dbReference type="InterPro" id="IPR001128">
    <property type="entry name" value="Cyt_P450"/>
</dbReference>
<sequence>MLWILITLGLVAFIYFILIKPFKYWDYKAVPQPNILRLWVENVRQILQLASQADILTSFYNSSQGSRYAGSYQFLTPALILKDPDLIKQITVKDFDHFLDHNQFISEEQEPLWGKNLFALKGDRWKDMRATLSPSFTSSKMRAMFGFMIECAEQFVRYFQNGNTKTVTVEFKDAFTRYANDVIASTAFGITCDSLKDRENEFYIMGKEATNFRGFWKNIKFLFIFICTPLSKLLGIKMFDTRVSEFFRRLVKTNMESREKNGIVRPDMIHLLMEARKGRLRHEQSDGVIDTGFAVIEESNVGKEEKRQKKQLSDDDVTAQALIFFFAGFESVSTLMCFVVYELAVNPDAQQKLREEIDETLKNCNGSLTYEALLKMKYMDMVIS</sequence>
<keyword evidence="7" id="KW-0256">Endoplasmic reticulum</keyword>
<dbReference type="AlphaFoldDB" id="A0A8K0CIH8"/>
<dbReference type="EMBL" id="VTPC01081420">
    <property type="protein sequence ID" value="KAF2887855.1"/>
    <property type="molecule type" value="Genomic_DNA"/>
</dbReference>
<dbReference type="PRINTS" id="PR00464">
    <property type="entry name" value="EP450II"/>
</dbReference>
<dbReference type="GO" id="GO:0020037">
    <property type="term" value="F:heme binding"/>
    <property type="evidence" value="ECO:0007669"/>
    <property type="project" value="InterPro"/>
</dbReference>
<organism evidence="14 15">
    <name type="scientific">Ignelater luminosus</name>
    <name type="common">Cucubano</name>
    <name type="synonym">Pyrophorus luminosus</name>
    <dbReference type="NCBI Taxonomy" id="2038154"/>
    <lineage>
        <taxon>Eukaryota</taxon>
        <taxon>Metazoa</taxon>
        <taxon>Ecdysozoa</taxon>
        <taxon>Arthropoda</taxon>
        <taxon>Hexapoda</taxon>
        <taxon>Insecta</taxon>
        <taxon>Pterygota</taxon>
        <taxon>Neoptera</taxon>
        <taxon>Endopterygota</taxon>
        <taxon>Coleoptera</taxon>
        <taxon>Polyphaga</taxon>
        <taxon>Elateriformia</taxon>
        <taxon>Elateroidea</taxon>
        <taxon>Elateridae</taxon>
        <taxon>Agrypninae</taxon>
        <taxon>Pyrophorini</taxon>
        <taxon>Ignelater</taxon>
    </lineage>
</organism>
<comment type="cofactor">
    <cofactor evidence="1">
        <name>heme</name>
        <dbReference type="ChEBI" id="CHEBI:30413"/>
    </cofactor>
</comment>
<keyword evidence="9" id="KW-0560">Oxidoreductase</keyword>
<protein>
    <recommendedName>
        <fullName evidence="16">Cytochrome P450</fullName>
    </recommendedName>
</protein>
<evidence type="ECO:0000256" key="11">
    <source>
        <dbReference type="ARBA" id="ARBA00023033"/>
    </source>
</evidence>
<keyword evidence="10" id="KW-0408">Iron</keyword>
<dbReference type="SUPFAM" id="SSF48264">
    <property type="entry name" value="Cytochrome P450"/>
    <property type="match status" value="1"/>
</dbReference>
<evidence type="ECO:0000256" key="10">
    <source>
        <dbReference type="ARBA" id="ARBA00023004"/>
    </source>
</evidence>
<dbReference type="GO" id="GO:0016705">
    <property type="term" value="F:oxidoreductase activity, acting on paired donors, with incorporation or reduction of molecular oxygen"/>
    <property type="evidence" value="ECO:0007669"/>
    <property type="project" value="InterPro"/>
</dbReference>
<evidence type="ECO:0000256" key="5">
    <source>
        <dbReference type="ARBA" id="ARBA00022617"/>
    </source>
</evidence>
<keyword evidence="13" id="KW-1133">Transmembrane helix</keyword>
<evidence type="ECO:0000256" key="12">
    <source>
        <dbReference type="ARBA" id="ARBA00023136"/>
    </source>
</evidence>
<comment type="similarity">
    <text evidence="4">Belongs to the cytochrome P450 family.</text>
</comment>
<dbReference type="GO" id="GO:0005506">
    <property type="term" value="F:iron ion binding"/>
    <property type="evidence" value="ECO:0007669"/>
    <property type="project" value="InterPro"/>
</dbReference>
<dbReference type="OrthoDB" id="2789670at2759"/>
<keyword evidence="5" id="KW-0349">Heme</keyword>
<evidence type="ECO:0000256" key="9">
    <source>
        <dbReference type="ARBA" id="ARBA00023002"/>
    </source>
</evidence>
<dbReference type="Pfam" id="PF00067">
    <property type="entry name" value="p450"/>
    <property type="match status" value="1"/>
</dbReference>
<proteinExistence type="inferred from homology"/>
<evidence type="ECO:0000256" key="6">
    <source>
        <dbReference type="ARBA" id="ARBA00022723"/>
    </source>
</evidence>
<keyword evidence="8" id="KW-0492">Microsome</keyword>
<dbReference type="GO" id="GO:0005789">
    <property type="term" value="C:endoplasmic reticulum membrane"/>
    <property type="evidence" value="ECO:0007669"/>
    <property type="project" value="UniProtKB-SubCell"/>
</dbReference>
<feature type="non-terminal residue" evidence="14">
    <location>
        <position position="1"/>
    </location>
</feature>
<keyword evidence="15" id="KW-1185">Reference proteome</keyword>
<comment type="caution">
    <text evidence="14">The sequence shown here is derived from an EMBL/GenBank/DDBJ whole genome shotgun (WGS) entry which is preliminary data.</text>
</comment>
<dbReference type="PANTHER" id="PTHR24292:SF54">
    <property type="entry name" value="CYP9F3-RELATED"/>
    <property type="match status" value="1"/>
</dbReference>
<feature type="transmembrane region" description="Helical" evidence="13">
    <location>
        <begin position="6"/>
        <end position="22"/>
    </location>
</feature>
<dbReference type="InterPro" id="IPR002402">
    <property type="entry name" value="Cyt_P450_E_grp-II"/>
</dbReference>
<dbReference type="CDD" id="cd11056">
    <property type="entry name" value="CYP6-like"/>
    <property type="match status" value="1"/>
</dbReference>
<keyword evidence="6" id="KW-0479">Metal-binding</keyword>
<evidence type="ECO:0000256" key="8">
    <source>
        <dbReference type="ARBA" id="ARBA00022848"/>
    </source>
</evidence>
<evidence type="ECO:0000256" key="4">
    <source>
        <dbReference type="ARBA" id="ARBA00010617"/>
    </source>
</evidence>
<dbReference type="Proteomes" id="UP000801492">
    <property type="component" value="Unassembled WGS sequence"/>
</dbReference>
<keyword evidence="11" id="KW-0503">Monooxygenase</keyword>
<gene>
    <name evidence="14" type="ORF">ILUMI_18318</name>
</gene>
<evidence type="ECO:0008006" key="16">
    <source>
        <dbReference type="Google" id="ProtNLM"/>
    </source>
</evidence>